<evidence type="ECO:0000256" key="1">
    <source>
        <dbReference type="ARBA" id="ARBA00012528"/>
    </source>
</evidence>
<comment type="caution">
    <text evidence="5">The sequence shown here is derived from an EMBL/GenBank/DDBJ whole genome shotgun (WGS) entry which is preliminary data.</text>
</comment>
<feature type="transmembrane region" description="Helical" evidence="3">
    <location>
        <begin position="131"/>
        <end position="153"/>
    </location>
</feature>
<dbReference type="PANTHER" id="PTHR45138:SF9">
    <property type="entry name" value="DIGUANYLATE CYCLASE DGCM-RELATED"/>
    <property type="match status" value="1"/>
</dbReference>
<keyword evidence="6" id="KW-1185">Reference proteome</keyword>
<feature type="transmembrane region" description="Helical" evidence="3">
    <location>
        <begin position="50"/>
        <end position="67"/>
    </location>
</feature>
<organism evidence="5 6">
    <name type="scientific">Nitratireductor indicus C115</name>
    <dbReference type="NCBI Taxonomy" id="1231190"/>
    <lineage>
        <taxon>Bacteria</taxon>
        <taxon>Pseudomonadati</taxon>
        <taxon>Pseudomonadota</taxon>
        <taxon>Alphaproteobacteria</taxon>
        <taxon>Hyphomicrobiales</taxon>
        <taxon>Phyllobacteriaceae</taxon>
        <taxon>Nitratireductor</taxon>
    </lineage>
</organism>
<dbReference type="PATRIC" id="fig|1231190.3.peg.690"/>
<dbReference type="GO" id="GO:0005886">
    <property type="term" value="C:plasma membrane"/>
    <property type="evidence" value="ECO:0007669"/>
    <property type="project" value="TreeGrafter"/>
</dbReference>
<proteinExistence type="predicted"/>
<dbReference type="GO" id="GO:1902201">
    <property type="term" value="P:negative regulation of bacterial-type flagellum-dependent cell motility"/>
    <property type="evidence" value="ECO:0007669"/>
    <property type="project" value="TreeGrafter"/>
</dbReference>
<dbReference type="CDD" id="cd01949">
    <property type="entry name" value="GGDEF"/>
    <property type="match status" value="1"/>
</dbReference>
<dbReference type="EC" id="2.7.7.65" evidence="1"/>
<feature type="transmembrane region" description="Helical" evidence="3">
    <location>
        <begin position="74"/>
        <end position="94"/>
    </location>
</feature>
<dbReference type="InterPro" id="IPR000160">
    <property type="entry name" value="GGDEF_dom"/>
</dbReference>
<gene>
    <name evidence="5" type="ORF">NA8A_03280</name>
</gene>
<dbReference type="AlphaFoldDB" id="K2PRV6"/>
<dbReference type="SMART" id="SM00267">
    <property type="entry name" value="GGDEF"/>
    <property type="match status" value="1"/>
</dbReference>
<dbReference type="InterPro" id="IPR050469">
    <property type="entry name" value="Diguanylate_Cyclase"/>
</dbReference>
<dbReference type="NCBIfam" id="TIGR00254">
    <property type="entry name" value="GGDEF"/>
    <property type="match status" value="1"/>
</dbReference>
<feature type="transmembrane region" description="Helical" evidence="3">
    <location>
        <begin position="173"/>
        <end position="195"/>
    </location>
</feature>
<reference evidence="5 6" key="1">
    <citation type="journal article" date="2012" name="J. Bacteriol.">
        <title>Genome Sequence of Nitratireductor indicus Type Strain C115.</title>
        <authorList>
            <person name="Lai Q."/>
            <person name="Li G."/>
            <person name="Yu Z."/>
            <person name="Shao Z."/>
        </authorList>
    </citation>
    <scope>NUCLEOTIDE SEQUENCE [LARGE SCALE GENOMIC DNA]</scope>
    <source>
        <strain evidence="5 6">C115</strain>
    </source>
</reference>
<dbReference type="PROSITE" id="PS50887">
    <property type="entry name" value="GGDEF"/>
    <property type="match status" value="1"/>
</dbReference>
<dbReference type="InterPro" id="IPR029787">
    <property type="entry name" value="Nucleotide_cyclase"/>
</dbReference>
<sequence length="378" mass="42305">MAFAILWLNQRNQAYVALAAAGYGAMALGFLFQDIMPGMPMELQRIPSNFFFIVSALFLWTSVLWRYRIKAPLYPMLIVAGASFAALCWFLVVHPSLTNRIYSINIGLGIIAASAVFKLRKIRNPKFIDKVLFWVSFLAATNFIFRPILIVWLQGGYESYADYTGFQQSLYWATVQFTQALISVTIALILLVAVATDLIEELTKEARTDVLSGLANRRGFEDQASALLQSCNERGEAAVLLIVDIDHFKRINDNFGHAVGDSVIAAFGRMLRAMIEPEMVAGRIGGEEFAVFVPNVDPGKARCFAEELRKRVSELRVEGLPDHFSTTASIGLAFSTHRGEELFKLLRRADRALYDAKDAGRDQVRLFSSDKRLVRVAQ</sequence>
<keyword evidence="3" id="KW-1133">Transmembrane helix</keyword>
<dbReference type="STRING" id="721133.SAMN05216176_101658"/>
<name>K2PRV6_9HYPH</name>
<keyword evidence="3" id="KW-0812">Transmembrane</keyword>
<evidence type="ECO:0000313" key="6">
    <source>
        <dbReference type="Proteomes" id="UP000007374"/>
    </source>
</evidence>
<feature type="domain" description="GGDEF" evidence="4">
    <location>
        <begin position="236"/>
        <end position="369"/>
    </location>
</feature>
<accession>K2PRV6</accession>
<evidence type="ECO:0000259" key="4">
    <source>
        <dbReference type="PROSITE" id="PS50887"/>
    </source>
</evidence>
<evidence type="ECO:0000256" key="3">
    <source>
        <dbReference type="SAM" id="Phobius"/>
    </source>
</evidence>
<protein>
    <recommendedName>
        <fullName evidence="1">diguanylate cyclase</fullName>
        <ecNumber evidence="1">2.7.7.65</ecNumber>
    </recommendedName>
</protein>
<dbReference type="eggNOG" id="COG2199">
    <property type="taxonomic scope" value="Bacteria"/>
</dbReference>
<dbReference type="InterPro" id="IPR043128">
    <property type="entry name" value="Rev_trsase/Diguanyl_cyclase"/>
</dbReference>
<evidence type="ECO:0000256" key="2">
    <source>
        <dbReference type="ARBA" id="ARBA00034247"/>
    </source>
</evidence>
<dbReference type="PANTHER" id="PTHR45138">
    <property type="entry name" value="REGULATORY COMPONENTS OF SENSORY TRANSDUCTION SYSTEM"/>
    <property type="match status" value="1"/>
</dbReference>
<comment type="catalytic activity">
    <reaction evidence="2">
        <text>2 GTP = 3',3'-c-di-GMP + 2 diphosphate</text>
        <dbReference type="Rhea" id="RHEA:24898"/>
        <dbReference type="ChEBI" id="CHEBI:33019"/>
        <dbReference type="ChEBI" id="CHEBI:37565"/>
        <dbReference type="ChEBI" id="CHEBI:58805"/>
        <dbReference type="EC" id="2.7.7.65"/>
    </reaction>
</comment>
<dbReference type="GO" id="GO:0052621">
    <property type="term" value="F:diguanylate cyclase activity"/>
    <property type="evidence" value="ECO:0007669"/>
    <property type="project" value="UniProtKB-EC"/>
</dbReference>
<feature type="transmembrane region" description="Helical" evidence="3">
    <location>
        <begin position="100"/>
        <end position="119"/>
    </location>
</feature>
<dbReference type="FunFam" id="3.30.70.270:FF:000001">
    <property type="entry name" value="Diguanylate cyclase domain protein"/>
    <property type="match status" value="1"/>
</dbReference>
<dbReference type="SUPFAM" id="SSF55073">
    <property type="entry name" value="Nucleotide cyclase"/>
    <property type="match status" value="1"/>
</dbReference>
<evidence type="ECO:0000313" key="5">
    <source>
        <dbReference type="EMBL" id="EKF43802.1"/>
    </source>
</evidence>
<dbReference type="EMBL" id="AMSI01000002">
    <property type="protein sequence ID" value="EKF43802.1"/>
    <property type="molecule type" value="Genomic_DNA"/>
</dbReference>
<dbReference type="Proteomes" id="UP000007374">
    <property type="component" value="Unassembled WGS sequence"/>
</dbReference>
<dbReference type="Gene3D" id="3.30.70.270">
    <property type="match status" value="1"/>
</dbReference>
<dbReference type="GO" id="GO:0043709">
    <property type="term" value="P:cell adhesion involved in single-species biofilm formation"/>
    <property type="evidence" value="ECO:0007669"/>
    <property type="project" value="TreeGrafter"/>
</dbReference>
<dbReference type="Pfam" id="PF00990">
    <property type="entry name" value="GGDEF"/>
    <property type="match status" value="1"/>
</dbReference>
<keyword evidence="3" id="KW-0472">Membrane</keyword>
<feature type="transmembrane region" description="Helical" evidence="3">
    <location>
        <begin position="12"/>
        <end position="30"/>
    </location>
</feature>